<reference evidence="8 11" key="2">
    <citation type="journal article" date="2019" name="Emerg. Microbes Infect.">
        <title>Comprehensive subspecies identification of 175 nontuberculous mycobacteria species based on 7547 genomic profiles.</title>
        <authorList>
            <person name="Matsumoto Y."/>
            <person name="Kinjo T."/>
            <person name="Motooka D."/>
            <person name="Nabeya D."/>
            <person name="Jung N."/>
            <person name="Uechi K."/>
            <person name="Horii T."/>
            <person name="Iida T."/>
            <person name="Fujita J."/>
            <person name="Nakamura S."/>
        </authorList>
    </citation>
    <scope>NUCLEOTIDE SEQUENCE [LARGE SCALE GENOMIC DNA]</scope>
    <source>
        <strain evidence="8 11">JCM 6377</strain>
    </source>
</reference>
<evidence type="ECO:0000313" key="8">
    <source>
        <dbReference type="EMBL" id="GFG48655.1"/>
    </source>
</evidence>
<evidence type="ECO:0000256" key="3">
    <source>
        <dbReference type="ARBA" id="ARBA00023125"/>
    </source>
</evidence>
<dbReference type="InterPro" id="IPR036388">
    <property type="entry name" value="WH-like_DNA-bd_sf"/>
</dbReference>
<dbReference type="FunFam" id="1.10.10.10:FF:000001">
    <property type="entry name" value="LysR family transcriptional regulator"/>
    <property type="match status" value="1"/>
</dbReference>
<dbReference type="InterPro" id="IPR000847">
    <property type="entry name" value="LysR_HTH_N"/>
</dbReference>
<dbReference type="GO" id="GO:0003700">
    <property type="term" value="F:DNA-binding transcription factor activity"/>
    <property type="evidence" value="ECO:0007669"/>
    <property type="project" value="InterPro"/>
</dbReference>
<reference evidence="8" key="3">
    <citation type="submission" date="2020-02" db="EMBL/GenBank/DDBJ databases">
        <authorList>
            <person name="Matsumoto Y."/>
            <person name="Motooka D."/>
            <person name="Nakamura S."/>
        </authorList>
    </citation>
    <scope>NUCLEOTIDE SEQUENCE</scope>
    <source>
        <strain evidence="8">JCM 6377</strain>
    </source>
</reference>
<dbReference type="EMBL" id="BLKS01000001">
    <property type="protein sequence ID" value="GFG48655.1"/>
    <property type="molecule type" value="Genomic_DNA"/>
</dbReference>
<keyword evidence="2" id="KW-0805">Transcription regulation</keyword>
<dbReference type="InterPro" id="IPR036390">
    <property type="entry name" value="WH_DNA-bd_sf"/>
</dbReference>
<dbReference type="CDD" id="cd08436">
    <property type="entry name" value="PBP2_LTTR_like_3"/>
    <property type="match status" value="1"/>
</dbReference>
<gene>
    <name evidence="9" type="ORF">CQY20_09970</name>
    <name evidence="8" type="ORF">MAGR_00960</name>
</gene>
<dbReference type="PROSITE" id="PS50931">
    <property type="entry name" value="HTH_LYSR"/>
    <property type="match status" value="1"/>
</dbReference>
<dbReference type="InterPro" id="IPR005119">
    <property type="entry name" value="LysR_subst-bd"/>
</dbReference>
<evidence type="ECO:0000259" key="7">
    <source>
        <dbReference type="PROSITE" id="PS50931"/>
    </source>
</evidence>
<dbReference type="Gene3D" id="1.10.10.10">
    <property type="entry name" value="Winged helix-like DNA-binding domain superfamily/Winged helix DNA-binding domain"/>
    <property type="match status" value="1"/>
</dbReference>
<dbReference type="Pfam" id="PF03466">
    <property type="entry name" value="LysR_substrate"/>
    <property type="match status" value="1"/>
</dbReference>
<dbReference type="RefSeq" id="WP_097939919.1">
    <property type="nucleotide sequence ID" value="NZ_BLKS01000001.1"/>
</dbReference>
<protein>
    <recommendedName>
        <fullName evidence="5">Probable hydrogen peroxide-inducible genes activator</fullName>
    </recommendedName>
</protein>
<name>A0A2A7N6K3_MYCAG</name>
<feature type="domain" description="HTH lysR-type" evidence="7">
    <location>
        <begin position="1"/>
        <end position="58"/>
    </location>
</feature>
<dbReference type="SUPFAM" id="SSF46785">
    <property type="entry name" value="Winged helix' DNA-binding domain"/>
    <property type="match status" value="1"/>
</dbReference>
<dbReference type="SUPFAM" id="SSF53850">
    <property type="entry name" value="Periplasmic binding protein-like II"/>
    <property type="match status" value="1"/>
</dbReference>
<keyword evidence="10" id="KW-1185">Reference proteome</keyword>
<dbReference type="Pfam" id="PF00126">
    <property type="entry name" value="HTH_1"/>
    <property type="match status" value="1"/>
</dbReference>
<evidence type="ECO:0000256" key="4">
    <source>
        <dbReference type="ARBA" id="ARBA00023163"/>
    </source>
</evidence>
<accession>A0A2A7N6K3</accession>
<evidence type="ECO:0000256" key="2">
    <source>
        <dbReference type="ARBA" id="ARBA00023015"/>
    </source>
</evidence>
<keyword evidence="4" id="KW-0804">Transcription</keyword>
<evidence type="ECO:0000256" key="5">
    <source>
        <dbReference type="ARBA" id="ARBA00040885"/>
    </source>
</evidence>
<dbReference type="AlphaFoldDB" id="A0A2A7N6K3"/>
<dbReference type="GO" id="GO:0003677">
    <property type="term" value="F:DNA binding"/>
    <property type="evidence" value="ECO:0007669"/>
    <property type="project" value="UniProtKB-KW"/>
</dbReference>
<keyword evidence="3" id="KW-0238">DNA-binding</keyword>
<reference evidence="9 10" key="1">
    <citation type="submission" date="2017-10" db="EMBL/GenBank/DDBJ databases">
        <title>The new phylogeny of genus Mycobacterium.</title>
        <authorList>
            <person name="Tortoli E."/>
            <person name="Trovato A."/>
            <person name="Cirillo D.M."/>
        </authorList>
    </citation>
    <scope>NUCLEOTIDE SEQUENCE [LARGE SCALE GENOMIC DNA]</scope>
    <source>
        <strain evidence="9 10">CCUG37673</strain>
    </source>
</reference>
<dbReference type="GO" id="GO:0005829">
    <property type="term" value="C:cytosol"/>
    <property type="evidence" value="ECO:0007669"/>
    <property type="project" value="TreeGrafter"/>
</dbReference>
<sequence>MELRQLEYFIAVAGEMSFSKAAHRAHVVQSALSTSIGKLEKELGVELFDRARQQIRLTPAGELFRQHAHRVIESARLAKESMSDYRGQLTGTVELGSLIAFGTLDIPRVLGEFRRAYPHVRIRLQQSQTGSMAYLSAIADGSLDLALVSAPDRFPAGIHMQLLAEEPMMFVCRDGHRLAGRDRVALTELADEDLIDFPVEFGLRRLVDDAFRAAGVSAHTPYEVAADYSKAAALVRHGLGSVFMPASEAAHYPDLRAVRVQPKVIWTIYLASAERIGPASAKLAELLVAAADGGR</sequence>
<evidence type="ECO:0000256" key="6">
    <source>
        <dbReference type="ARBA" id="ARBA00056658"/>
    </source>
</evidence>
<comment type="similarity">
    <text evidence="1">Belongs to the LysR transcriptional regulatory family.</text>
</comment>
<comment type="caution">
    <text evidence="9">The sequence shown here is derived from an EMBL/GenBank/DDBJ whole genome shotgun (WGS) entry which is preliminary data.</text>
</comment>
<dbReference type="PANTHER" id="PTHR30419">
    <property type="entry name" value="HTH-TYPE TRANSCRIPTIONAL REGULATOR YBHD"/>
    <property type="match status" value="1"/>
</dbReference>
<dbReference type="EMBL" id="PDCP01000014">
    <property type="protein sequence ID" value="PEG39514.1"/>
    <property type="molecule type" value="Genomic_DNA"/>
</dbReference>
<dbReference type="OrthoDB" id="3181812at2"/>
<proteinExistence type="inferred from homology"/>
<dbReference type="Proteomes" id="UP000465302">
    <property type="component" value="Unassembled WGS sequence"/>
</dbReference>
<evidence type="ECO:0000313" key="10">
    <source>
        <dbReference type="Proteomes" id="UP000220914"/>
    </source>
</evidence>
<evidence type="ECO:0000256" key="1">
    <source>
        <dbReference type="ARBA" id="ARBA00009437"/>
    </source>
</evidence>
<evidence type="ECO:0000313" key="11">
    <source>
        <dbReference type="Proteomes" id="UP000465302"/>
    </source>
</evidence>
<dbReference type="PRINTS" id="PR00039">
    <property type="entry name" value="HTHLYSR"/>
</dbReference>
<dbReference type="Gene3D" id="3.40.190.290">
    <property type="match status" value="1"/>
</dbReference>
<dbReference type="Proteomes" id="UP000220914">
    <property type="component" value="Unassembled WGS sequence"/>
</dbReference>
<dbReference type="InterPro" id="IPR050950">
    <property type="entry name" value="HTH-type_LysR_regulators"/>
</dbReference>
<comment type="function">
    <text evidence="6">Required for the induction the katG gene for catalase. Involved in the response to hydrogen peroxide.</text>
</comment>
<organism evidence="9 10">
    <name type="scientific">Mycolicibacterium agri</name>
    <name type="common">Mycobacterium agri</name>
    <dbReference type="NCBI Taxonomy" id="36811"/>
    <lineage>
        <taxon>Bacteria</taxon>
        <taxon>Bacillati</taxon>
        <taxon>Actinomycetota</taxon>
        <taxon>Actinomycetes</taxon>
        <taxon>Mycobacteriales</taxon>
        <taxon>Mycobacteriaceae</taxon>
        <taxon>Mycolicibacterium</taxon>
    </lineage>
</organism>
<evidence type="ECO:0000313" key="9">
    <source>
        <dbReference type="EMBL" id="PEG39514.1"/>
    </source>
</evidence>